<proteinExistence type="predicted"/>
<name>A0A8J7KMK0_9ACTN</name>
<accession>A0A8J7KMK0</accession>
<dbReference type="EMBL" id="JADOUF010000001">
    <property type="protein sequence ID" value="MBG6140584.1"/>
    <property type="molecule type" value="Genomic_DNA"/>
</dbReference>
<organism evidence="2 3">
    <name type="scientific">Longispora fulva</name>
    <dbReference type="NCBI Taxonomy" id="619741"/>
    <lineage>
        <taxon>Bacteria</taxon>
        <taxon>Bacillati</taxon>
        <taxon>Actinomycetota</taxon>
        <taxon>Actinomycetes</taxon>
        <taxon>Micromonosporales</taxon>
        <taxon>Micromonosporaceae</taxon>
        <taxon>Longispora</taxon>
    </lineage>
</organism>
<comment type="caution">
    <text evidence="2">The sequence shown here is derived from an EMBL/GenBank/DDBJ whole genome shotgun (WGS) entry which is preliminary data.</text>
</comment>
<protein>
    <submittedName>
        <fullName evidence="2">Uncharacterized protein</fullName>
    </submittedName>
</protein>
<dbReference type="RefSeq" id="WP_197007116.1">
    <property type="nucleotide sequence ID" value="NZ_BONS01000005.1"/>
</dbReference>
<keyword evidence="3" id="KW-1185">Reference proteome</keyword>
<evidence type="ECO:0000313" key="2">
    <source>
        <dbReference type="EMBL" id="MBG6140584.1"/>
    </source>
</evidence>
<dbReference type="Proteomes" id="UP000622552">
    <property type="component" value="Unassembled WGS sequence"/>
</dbReference>
<dbReference type="AlphaFoldDB" id="A0A8J7KMK0"/>
<reference evidence="2" key="1">
    <citation type="submission" date="2020-11" db="EMBL/GenBank/DDBJ databases">
        <title>Sequencing the genomes of 1000 actinobacteria strains.</title>
        <authorList>
            <person name="Klenk H.-P."/>
        </authorList>
    </citation>
    <scope>NUCLEOTIDE SEQUENCE</scope>
    <source>
        <strain evidence="2">DSM 45356</strain>
    </source>
</reference>
<feature type="region of interest" description="Disordered" evidence="1">
    <location>
        <begin position="1"/>
        <end position="33"/>
    </location>
</feature>
<sequence>MSVYGSARPGPEADGQQHPDELADPGSHGMGTVLPVFGARAAAPAPDPGIGGHNAAGSAVVASEAGRGVIAPDAGRGVVARPAATTGATAAAATASAAAINAAQAAAAAAYTTPTAAVSRGTVYTRQSPGDAQELEGSATPALPPLRIGAHIASEEALDMIRVPVAGAGLLLGNDRNRAPVSIRMFRPEPTRVSLVGDQPWSTKLLVFRALALGARVVVFTHTPGPWQALAQWATGHNDRLAVLPTAQPVEVQGTAQTPALLVYELGDAGTVVPPSLGPWQTQLTVLPQLSVRGFPAVQASNLVMMSRLSGTEAQAITSILRLDPRSAGWLERLHGDMLALVGGGADRYVWVTPTNLERQHLGLTPSRA</sequence>
<evidence type="ECO:0000313" key="3">
    <source>
        <dbReference type="Proteomes" id="UP000622552"/>
    </source>
</evidence>
<evidence type="ECO:0000256" key="1">
    <source>
        <dbReference type="SAM" id="MobiDB-lite"/>
    </source>
</evidence>
<gene>
    <name evidence="2" type="ORF">IW245_006778</name>
</gene>